<organism evidence="2 3">
    <name type="scientific">Panicum virgatum</name>
    <name type="common">Blackwell switchgrass</name>
    <dbReference type="NCBI Taxonomy" id="38727"/>
    <lineage>
        <taxon>Eukaryota</taxon>
        <taxon>Viridiplantae</taxon>
        <taxon>Streptophyta</taxon>
        <taxon>Embryophyta</taxon>
        <taxon>Tracheophyta</taxon>
        <taxon>Spermatophyta</taxon>
        <taxon>Magnoliopsida</taxon>
        <taxon>Liliopsida</taxon>
        <taxon>Poales</taxon>
        <taxon>Poaceae</taxon>
        <taxon>PACMAD clade</taxon>
        <taxon>Panicoideae</taxon>
        <taxon>Panicodae</taxon>
        <taxon>Paniceae</taxon>
        <taxon>Panicinae</taxon>
        <taxon>Panicum</taxon>
        <taxon>Panicum sect. Hiantes</taxon>
    </lineage>
</organism>
<proteinExistence type="predicted"/>
<reference evidence="2" key="1">
    <citation type="submission" date="2020-05" db="EMBL/GenBank/DDBJ databases">
        <title>WGS assembly of Panicum virgatum.</title>
        <authorList>
            <person name="Lovell J.T."/>
            <person name="Jenkins J."/>
            <person name="Shu S."/>
            <person name="Juenger T.E."/>
            <person name="Schmutz J."/>
        </authorList>
    </citation>
    <scope>NUCLEOTIDE SEQUENCE</scope>
    <source>
        <strain evidence="2">AP13</strain>
    </source>
</reference>
<keyword evidence="3" id="KW-1185">Reference proteome</keyword>
<dbReference type="EMBL" id="CM029054">
    <property type="protein sequence ID" value="KAG2537822.1"/>
    <property type="molecule type" value="Genomic_DNA"/>
</dbReference>
<dbReference type="Proteomes" id="UP000823388">
    <property type="component" value="Chromosome 9N"/>
</dbReference>
<gene>
    <name evidence="2" type="ORF">PVAP13_9NG331146</name>
</gene>
<protein>
    <recommendedName>
        <fullName evidence="4">Cathepsin propeptide inhibitor domain-containing protein</fullName>
    </recommendedName>
</protein>
<evidence type="ECO:0008006" key="4">
    <source>
        <dbReference type="Google" id="ProtNLM"/>
    </source>
</evidence>
<feature type="signal peptide" evidence="1">
    <location>
        <begin position="1"/>
        <end position="26"/>
    </location>
</feature>
<sequence length="130" mass="14699">MAARSAALCVVALVVAAMALLAPTQASFIYTEEDLASDDSMWALDDRWAAHHEVACDKTTRFPIFKKNARELFDKQRNKGKSFAALNIFGDTTYDEVITFWTGEREIDEQNYFVDCDRVRPELVPLIEGC</sequence>
<evidence type="ECO:0000313" key="2">
    <source>
        <dbReference type="EMBL" id="KAG2537822.1"/>
    </source>
</evidence>
<feature type="chain" id="PRO_5035878848" description="Cathepsin propeptide inhibitor domain-containing protein" evidence="1">
    <location>
        <begin position="27"/>
        <end position="130"/>
    </location>
</feature>
<dbReference type="Gene3D" id="3.90.70.10">
    <property type="entry name" value="Cysteine proteinases"/>
    <property type="match status" value="1"/>
</dbReference>
<evidence type="ECO:0000313" key="3">
    <source>
        <dbReference type="Proteomes" id="UP000823388"/>
    </source>
</evidence>
<name>A0A8T0MNW1_PANVG</name>
<dbReference type="AlphaFoldDB" id="A0A8T0MNW1"/>
<keyword evidence="1" id="KW-0732">Signal</keyword>
<comment type="caution">
    <text evidence="2">The sequence shown here is derived from an EMBL/GenBank/DDBJ whole genome shotgun (WGS) entry which is preliminary data.</text>
</comment>
<accession>A0A8T0MNW1</accession>
<evidence type="ECO:0000256" key="1">
    <source>
        <dbReference type="SAM" id="SignalP"/>
    </source>
</evidence>